<dbReference type="RefSeq" id="WP_029329921.1">
    <property type="nucleotide sequence ID" value="NZ_CP030103.1"/>
</dbReference>
<dbReference type="GO" id="GO:0008170">
    <property type="term" value="F:N-methyltransferase activity"/>
    <property type="evidence" value="ECO:0007669"/>
    <property type="project" value="InterPro"/>
</dbReference>
<dbReference type="InterPro" id="IPR002052">
    <property type="entry name" value="DNA_methylase_N6_adenine_CS"/>
</dbReference>
<dbReference type="InterPro" id="IPR038333">
    <property type="entry name" value="T1MK-like_N_sf"/>
</dbReference>
<evidence type="ECO:0000256" key="5">
    <source>
        <dbReference type="ARBA" id="ARBA00022691"/>
    </source>
</evidence>
<dbReference type="GO" id="GO:0009007">
    <property type="term" value="F:site-specific DNA-methyltransferase (adenine-specific) activity"/>
    <property type="evidence" value="ECO:0007669"/>
    <property type="project" value="UniProtKB-EC"/>
</dbReference>
<evidence type="ECO:0000256" key="1">
    <source>
        <dbReference type="ARBA" id="ARBA00006594"/>
    </source>
</evidence>
<dbReference type="InterPro" id="IPR003356">
    <property type="entry name" value="DNA_methylase_A-5"/>
</dbReference>
<dbReference type="InterPro" id="IPR029063">
    <property type="entry name" value="SAM-dependent_MTases_sf"/>
</dbReference>
<accession>A0A2Z4LM31</accession>
<reference evidence="9" key="1">
    <citation type="submission" date="2018-06" db="EMBL/GenBank/DDBJ databases">
        <title>Complete genome sequences of Mycoplasma anatis, M. anseris and M. cloacale type strains.</title>
        <authorList>
            <person name="Grozner D."/>
            <person name="Forro B."/>
            <person name="Sulyok K.M."/>
            <person name="Marton S."/>
            <person name="Kreizinger Z."/>
            <person name="Banyai K."/>
            <person name="Gyuranecz M."/>
        </authorList>
    </citation>
    <scope>NUCLEOTIDE SEQUENCE [LARGE SCALE GENOMIC DNA]</scope>
    <source>
        <strain evidence="9">NCTC 10199</strain>
    </source>
</reference>
<keyword evidence="6" id="KW-0680">Restriction system</keyword>
<dbReference type="Pfam" id="PF02384">
    <property type="entry name" value="N6_Mtase"/>
    <property type="match status" value="1"/>
</dbReference>
<dbReference type="Proteomes" id="UP000249865">
    <property type="component" value="Chromosome"/>
</dbReference>
<dbReference type="PANTHER" id="PTHR42933:SF1">
    <property type="entry name" value="SITE-SPECIFIC DNA-METHYLTRANSFERASE (ADENINE-SPECIFIC)"/>
    <property type="match status" value="1"/>
</dbReference>
<dbReference type="REBASE" id="257158">
    <property type="entry name" value="M.Mcl10199ORF1765P"/>
</dbReference>
<dbReference type="GO" id="GO:0032259">
    <property type="term" value="P:methylation"/>
    <property type="evidence" value="ECO:0007669"/>
    <property type="project" value="UniProtKB-KW"/>
</dbReference>
<dbReference type="Pfam" id="PF12161">
    <property type="entry name" value="HsdM_N"/>
    <property type="match status" value="1"/>
</dbReference>
<evidence type="ECO:0000256" key="4">
    <source>
        <dbReference type="ARBA" id="ARBA00022679"/>
    </source>
</evidence>
<dbReference type="REBASE" id="298680">
    <property type="entry name" value="M.Mcl10199AI"/>
</dbReference>
<evidence type="ECO:0000313" key="8">
    <source>
        <dbReference type="EMBL" id="AWX42786.1"/>
    </source>
</evidence>
<comment type="catalytic activity">
    <reaction evidence="7">
        <text>a 2'-deoxyadenosine in DNA + S-adenosyl-L-methionine = an N(6)-methyl-2'-deoxyadenosine in DNA + S-adenosyl-L-homocysteine + H(+)</text>
        <dbReference type="Rhea" id="RHEA:15197"/>
        <dbReference type="Rhea" id="RHEA-COMP:12418"/>
        <dbReference type="Rhea" id="RHEA-COMP:12419"/>
        <dbReference type="ChEBI" id="CHEBI:15378"/>
        <dbReference type="ChEBI" id="CHEBI:57856"/>
        <dbReference type="ChEBI" id="CHEBI:59789"/>
        <dbReference type="ChEBI" id="CHEBI:90615"/>
        <dbReference type="ChEBI" id="CHEBI:90616"/>
        <dbReference type="EC" id="2.1.1.72"/>
    </reaction>
</comment>
<dbReference type="GO" id="GO:0009307">
    <property type="term" value="P:DNA restriction-modification system"/>
    <property type="evidence" value="ECO:0007669"/>
    <property type="project" value="UniProtKB-KW"/>
</dbReference>
<dbReference type="PRINTS" id="PR00507">
    <property type="entry name" value="N12N6MTFRASE"/>
</dbReference>
<dbReference type="EC" id="2.1.1.72" evidence="2"/>
<comment type="similarity">
    <text evidence="1">Belongs to the N(4)/N(6)-methyltransferase family.</text>
</comment>
<dbReference type="InterPro" id="IPR004546">
    <property type="entry name" value="Restrct_endonuc_T1M"/>
</dbReference>
<protein>
    <recommendedName>
        <fullName evidence="2">site-specific DNA-methyltransferase (adenine-specific)</fullName>
        <ecNumber evidence="2">2.1.1.72</ecNumber>
    </recommendedName>
</protein>
<dbReference type="AlphaFoldDB" id="A0A2Z4LM31"/>
<dbReference type="InterPro" id="IPR051537">
    <property type="entry name" value="DNA_Adenine_Mtase"/>
</dbReference>
<evidence type="ECO:0000256" key="2">
    <source>
        <dbReference type="ARBA" id="ARBA00011900"/>
    </source>
</evidence>
<dbReference type="Gene3D" id="3.40.50.150">
    <property type="entry name" value="Vaccinia Virus protein VP39"/>
    <property type="match status" value="1"/>
</dbReference>
<organism evidence="8 9">
    <name type="scientific">Metamycoplasma cloacale</name>
    <dbReference type="NCBI Taxonomy" id="92401"/>
    <lineage>
        <taxon>Bacteria</taxon>
        <taxon>Bacillati</taxon>
        <taxon>Mycoplasmatota</taxon>
        <taxon>Mycoplasmoidales</taxon>
        <taxon>Metamycoplasmataceae</taxon>
        <taxon>Metamycoplasma</taxon>
    </lineage>
</organism>
<dbReference type="EMBL" id="CP030103">
    <property type="protein sequence ID" value="AWX42786.1"/>
    <property type="molecule type" value="Genomic_DNA"/>
</dbReference>
<dbReference type="PANTHER" id="PTHR42933">
    <property type="entry name" value="SLR6095 PROTEIN"/>
    <property type="match status" value="1"/>
</dbReference>
<evidence type="ECO:0000313" key="9">
    <source>
        <dbReference type="Proteomes" id="UP000249865"/>
    </source>
</evidence>
<sequence length="524" mass="59676">MADNKREFEKNELFKRIFSIANDLRGTVDGWDFKSYVLVGLFYRFLSENFNNYINKREAIANGNDSFNYADLSDDQITEEQKKELINVKGFFIKPSHLFQNVVKNQLNDPNLNIKLFEIFKEIDESSRDSEAREDFAGLFVDFNISDPKLGSSVVDRNNTLKKLLQGIASMELSIGNDVHNDLFGDAYEYLLGMYASSAGKSGGEFFTPQEVSELLVKIATHGRTSINKIYDMCCGSGSLLLKAIKVLGIDNVKDGFYGQEIQHVTYNLCRINMFLHDVSYEKFNIKLGNTLLNPMHHNIVDKFDVIVSNPPYSIKWDGENNPTLINDPRFAPAGVLAPKSKGDFAFIMHALYYLDSIGTAAIVCFPGIFYRSGAEEKIRQYLVDNNFVDCIIQLPDNLFFGTSIATTILVLKKSRTDNKIQFIDASSIYTKAKNQNKLSPENIEEIFNVYKDKKDVEHISKLVDIQEVARNNYSLSVSKYVEIKKDEEVIDIKALNQEIKQTVKRINELRNAIDEIVKELEND</sequence>
<keyword evidence="4 8" id="KW-0808">Transferase</keyword>
<dbReference type="SUPFAM" id="SSF53335">
    <property type="entry name" value="S-adenosyl-L-methionine-dependent methyltransferases"/>
    <property type="match status" value="1"/>
</dbReference>
<evidence type="ECO:0000256" key="3">
    <source>
        <dbReference type="ARBA" id="ARBA00022603"/>
    </source>
</evidence>
<dbReference type="PROSITE" id="PS00092">
    <property type="entry name" value="N6_MTASE"/>
    <property type="match status" value="1"/>
</dbReference>
<dbReference type="Gene3D" id="1.20.1260.30">
    <property type="match status" value="1"/>
</dbReference>
<keyword evidence="5" id="KW-0949">S-adenosyl-L-methionine</keyword>
<name>A0A2Z4LM31_9BACT</name>
<dbReference type="InterPro" id="IPR022749">
    <property type="entry name" value="D12N6_MeTrfase_N"/>
</dbReference>
<dbReference type="OrthoDB" id="9814572at2"/>
<dbReference type="GO" id="GO:0003677">
    <property type="term" value="F:DNA binding"/>
    <property type="evidence" value="ECO:0007669"/>
    <property type="project" value="InterPro"/>
</dbReference>
<evidence type="ECO:0000256" key="7">
    <source>
        <dbReference type="ARBA" id="ARBA00047942"/>
    </source>
</evidence>
<gene>
    <name evidence="8" type="ORF">DK849_01765</name>
</gene>
<keyword evidence="3 8" id="KW-0489">Methyltransferase</keyword>
<dbReference type="KEGG" id="mclo:DK849_01765"/>
<evidence type="ECO:0000256" key="6">
    <source>
        <dbReference type="ARBA" id="ARBA00022747"/>
    </source>
</evidence>
<keyword evidence="9" id="KW-1185">Reference proteome</keyword>
<dbReference type="NCBIfam" id="TIGR00497">
    <property type="entry name" value="hsdM"/>
    <property type="match status" value="1"/>
</dbReference>
<proteinExistence type="inferred from homology"/>